<dbReference type="Proteomes" id="UP000004978">
    <property type="component" value="Unassembled WGS sequence"/>
</dbReference>
<reference evidence="3 4" key="1">
    <citation type="journal article" date="2013" name="Genome Announc.">
        <title>Genome Sequence of Mycoplasma columbinum Strain SF7.</title>
        <authorList>
            <person name="Guo Z."/>
            <person name="Xu X."/>
            <person name="Zheng Q."/>
            <person name="Li T."/>
            <person name="Kuang S."/>
            <person name="Zhang Z."/>
            <person name="Chen Y."/>
            <person name="Lu X."/>
            <person name="Zhou R."/>
            <person name="Bi D."/>
            <person name="Jin H."/>
        </authorList>
    </citation>
    <scope>NUCLEOTIDE SEQUENCE [LARGE SCALE GENOMIC DNA]</scope>
    <source>
        <strain evidence="3 4">SF7</strain>
    </source>
</reference>
<feature type="transmembrane region" description="Helical" evidence="2">
    <location>
        <begin position="72"/>
        <end position="99"/>
    </location>
</feature>
<keyword evidence="1" id="KW-0175">Coiled coil</keyword>
<dbReference type="STRING" id="1037410.MCSF7_00764"/>
<keyword evidence="4" id="KW-1185">Reference proteome</keyword>
<proteinExistence type="predicted"/>
<feature type="coiled-coil region" evidence="1">
    <location>
        <begin position="297"/>
        <end position="345"/>
    </location>
</feature>
<dbReference type="AlphaFoldDB" id="F9UJU6"/>
<dbReference type="RefSeq" id="WP_006608563.1">
    <property type="nucleotide sequence ID" value="NZ_AFXA01000009.1"/>
</dbReference>
<dbReference type="eggNOG" id="ENOG5031YGD">
    <property type="taxonomic scope" value="Bacteria"/>
</dbReference>
<evidence type="ECO:0000256" key="2">
    <source>
        <dbReference type="SAM" id="Phobius"/>
    </source>
</evidence>
<evidence type="ECO:0000313" key="4">
    <source>
        <dbReference type="Proteomes" id="UP000004978"/>
    </source>
</evidence>
<sequence>MQKIKRFKLNLKKVEKKAPNDIVGDVSFNIPFEILKFISFLIISVAFILLQYQNLIDQNNSITNVLRKIYLYSFGLAFGDLMILIIFGVLFTFIVRWLGFALKKYYFQWFKQYIRVDYFLLKKHILIFVWSMLLIAALIYHAILVSQRMENKWFYNAKEVSSLFTKGWIYSFSNQNNYSIVFPNASYNTGVFFDTIANLLYALAFSPYLMYLLIFFLFAFSIIKLITIKPLSFFKFLNEKRKNLVEIEQYLKKHNSIFYYSSAVKEYFAIIKRMAQKTNWDFINNSFYVTKKELAQYSEKTSDIEKLENKNKETISEAKISENRLNQNEQTNENLNIEIINQKSKGQVEIKNKISNNVKISHLDEKVNTKEEIVKIEPEDNNNVNWSIKELIETNEIKIKNNDTSRIESIKTLLETQEIEVNQEKDKNDEIEILNNEEKITEQIKEIDENWISPIIE</sequence>
<keyword evidence="2" id="KW-0812">Transmembrane</keyword>
<evidence type="ECO:0000256" key="1">
    <source>
        <dbReference type="SAM" id="Coils"/>
    </source>
</evidence>
<accession>F9UJU6</accession>
<dbReference type="EMBL" id="AFXA01000009">
    <property type="protein sequence ID" value="EGV00292.1"/>
    <property type="molecule type" value="Genomic_DNA"/>
</dbReference>
<comment type="caution">
    <text evidence="3">The sequence shown here is derived from an EMBL/GenBank/DDBJ whole genome shotgun (WGS) entry which is preliminary data.</text>
</comment>
<name>F9UJU6_9BACT</name>
<feature type="transmembrane region" description="Helical" evidence="2">
    <location>
        <begin position="34"/>
        <end position="52"/>
    </location>
</feature>
<keyword evidence="2" id="KW-0472">Membrane</keyword>
<feature type="coiled-coil region" evidence="1">
    <location>
        <begin position="407"/>
        <end position="434"/>
    </location>
</feature>
<gene>
    <name evidence="3" type="ORF">MCSF7_00764</name>
</gene>
<feature type="transmembrane region" description="Helical" evidence="2">
    <location>
        <begin position="208"/>
        <end position="227"/>
    </location>
</feature>
<protein>
    <recommendedName>
        <fullName evidence="5">Transmembrane protein</fullName>
    </recommendedName>
</protein>
<evidence type="ECO:0008006" key="5">
    <source>
        <dbReference type="Google" id="ProtNLM"/>
    </source>
</evidence>
<evidence type="ECO:0000313" key="3">
    <source>
        <dbReference type="EMBL" id="EGV00292.1"/>
    </source>
</evidence>
<keyword evidence="2" id="KW-1133">Transmembrane helix</keyword>
<organism evidence="3 4">
    <name type="scientific">Mycoplasmopsis columbina SF7</name>
    <dbReference type="NCBI Taxonomy" id="1037410"/>
    <lineage>
        <taxon>Bacteria</taxon>
        <taxon>Bacillati</taxon>
        <taxon>Mycoplasmatota</taxon>
        <taxon>Mycoplasmoidales</taxon>
        <taxon>Metamycoplasmataceae</taxon>
        <taxon>Mycoplasmopsis</taxon>
    </lineage>
</organism>
<feature type="transmembrane region" description="Helical" evidence="2">
    <location>
        <begin position="120"/>
        <end position="143"/>
    </location>
</feature>